<dbReference type="NCBIfam" id="NF038065">
    <property type="entry name" value="Pr6Pr"/>
    <property type="match status" value="1"/>
</dbReference>
<dbReference type="InterPro" id="IPR049713">
    <property type="entry name" value="Pr6Pr-like"/>
</dbReference>
<evidence type="ECO:0000256" key="1">
    <source>
        <dbReference type="SAM" id="Phobius"/>
    </source>
</evidence>
<accession>A0A498CLV2</accession>
<dbReference type="OrthoDB" id="9809977at2"/>
<gene>
    <name evidence="2" type="ORF">C7474_0736</name>
</gene>
<feature type="transmembrane region" description="Helical" evidence="1">
    <location>
        <begin position="192"/>
        <end position="213"/>
    </location>
</feature>
<feature type="transmembrane region" description="Helical" evidence="1">
    <location>
        <begin position="39"/>
        <end position="63"/>
    </location>
</feature>
<keyword evidence="3" id="KW-1185">Reference proteome</keyword>
<comment type="caution">
    <text evidence="2">The sequence shown here is derived from an EMBL/GenBank/DDBJ whole genome shotgun (WGS) entry which is preliminary data.</text>
</comment>
<reference evidence="2 3" key="1">
    <citation type="journal article" date="2015" name="Stand. Genomic Sci.">
        <title>Genomic Encyclopedia of Bacterial and Archaeal Type Strains, Phase III: the genomes of soil and plant-associated and newly described type strains.</title>
        <authorList>
            <person name="Whitman W.B."/>
            <person name="Woyke T."/>
            <person name="Klenk H.P."/>
            <person name="Zhou Y."/>
            <person name="Lilburn T.G."/>
            <person name="Beck B.J."/>
            <person name="De Vos P."/>
            <person name="Vandamme P."/>
            <person name="Eisen J.A."/>
            <person name="Garrity G."/>
            <person name="Hugenholtz P."/>
            <person name="Kyrpides N.C."/>
        </authorList>
    </citation>
    <scope>NUCLEOTIDE SEQUENCE [LARGE SCALE GENOMIC DNA]</scope>
    <source>
        <strain evidence="2 3">S2T63</strain>
    </source>
</reference>
<proteinExistence type="predicted"/>
<name>A0A498CLV2_9MICO</name>
<feature type="transmembrane region" description="Helical" evidence="1">
    <location>
        <begin position="149"/>
        <end position="172"/>
    </location>
</feature>
<keyword evidence="1" id="KW-0812">Transmembrane</keyword>
<organism evidence="2 3">
    <name type="scientific">Microbacterium telephonicum</name>
    <dbReference type="NCBI Taxonomy" id="1714841"/>
    <lineage>
        <taxon>Bacteria</taxon>
        <taxon>Bacillati</taxon>
        <taxon>Actinomycetota</taxon>
        <taxon>Actinomycetes</taxon>
        <taxon>Micrococcales</taxon>
        <taxon>Microbacteriaceae</taxon>
        <taxon>Microbacterium</taxon>
    </lineage>
</organism>
<evidence type="ECO:0000313" key="2">
    <source>
        <dbReference type="EMBL" id="RLK52778.1"/>
    </source>
</evidence>
<protein>
    <recommendedName>
        <fullName evidence="4">FAR-17a/AIG1-like protein</fullName>
    </recommendedName>
</protein>
<evidence type="ECO:0008006" key="4">
    <source>
        <dbReference type="Google" id="ProtNLM"/>
    </source>
</evidence>
<dbReference type="AlphaFoldDB" id="A0A498CLV2"/>
<evidence type="ECO:0000313" key="3">
    <source>
        <dbReference type="Proteomes" id="UP000273158"/>
    </source>
</evidence>
<dbReference type="RefSeq" id="WP_121057574.1">
    <property type="nucleotide sequence ID" value="NZ_RCDB01000001.1"/>
</dbReference>
<dbReference type="Proteomes" id="UP000273158">
    <property type="component" value="Unassembled WGS sequence"/>
</dbReference>
<keyword evidence="1" id="KW-1133">Transmembrane helix</keyword>
<dbReference type="EMBL" id="RCDB01000001">
    <property type="protein sequence ID" value="RLK52778.1"/>
    <property type="molecule type" value="Genomic_DNA"/>
</dbReference>
<keyword evidence="1" id="KW-0472">Membrane</keyword>
<feature type="transmembrane region" description="Helical" evidence="1">
    <location>
        <begin position="84"/>
        <end position="105"/>
    </location>
</feature>
<feature type="transmembrane region" description="Helical" evidence="1">
    <location>
        <begin position="120"/>
        <end position="137"/>
    </location>
</feature>
<sequence>MVLSFRGLAFFYRALASFAILVGIARVSGLLTAEPTWAAFLYYTVLSNVLCLGWMVASALVTIRDAQADGWTGYSTPSARGSAAVMMAITVTMLIYLIVLVPSTFEQPGTYEPFTLTDNLVHIITPVLVIVDWLLFVPKGKVRGYDPFLWALPAYAYLAFAFVYSALGGRFGGGTVYPYPFMNVDVHGVGGVALWIVGLTVALVGVGYLYYLLDVWLGRRAARAAAVL</sequence>